<gene>
    <name evidence="3" type="ORF">GSI_05189</name>
</gene>
<dbReference type="PROSITE" id="PS00658">
    <property type="entry name" value="FORK_HEAD_2"/>
    <property type="match status" value="1"/>
</dbReference>
<sequence>MMDSLPSGELEMSPCISRKSPSLIKSVGTVSLEQFRAQLVQDLAGRAVQAEDIDEFLDRLLPSPGANKRRRRACRGPSKEVNPFAALEDADKMTEADVVRLFGEAVSKHNLAPGMVFSRCDQRPEFNGRSTRRRKKGKNVQPPGEDTSQPKIKRMCQKIDAALFRQKDAPRDGRPHWPDQIVPIEFKSRKKGNIRDPFEDLKAGGDSEEGEEEDEGDAEPQEDEPPELEETSGDDDEDDGDDDDDDPRAPGVDQFESNSYTRKAVRGQLTSYVDLLFSVQQRVSIFMLFIIGRRFRILRWDRAGVIVTPSLDYVDDWKPLCEFLRCVSRLPNDKLGFDPTATRLSSADGEWLEMDDLAVALASDVDSTPRVLNAGELEPEGEEEVEIVFDYQRTLFQKSIVDPRWPRYKLQVHDAPAPRDFLVGKPVFCAHGAIGRGTRGYIAVDCATKRFVWLKDAWRASYNLVEQEGLILQRINAAPGIPGVPTVVCHGDVGKQRTATAAWWEQKNPQPPPNSPSHALSTSRFKKSTKSNASSTSAGKASSRVTQLGAKRKLPEDERARAETPDSETDSEPGFRADCLIRRHKHYRLVVREVCMPLKKFKNGKQLAHIISDCLTTHHLVATVEGLKILHRDITDDNIVIFPKIETSGNIRKLAWKGILADWEISKPITTDGSSRARQPERTGNWQFMSIRLLNRPGPANISDDLESLLLILIYYAVRYLQSTIAHNDDVAAFLDECFDCYTINSGLVLCGERKSSIVSGMGQLLPQLDSTSPISFSFSLDRIISQALTRFCALYKTRRYDNWLESAPVYNPPPSPTPQKPSQTSDTSDKRNILGEASEEERRVAEYEADWNAQPEIARKAPPPAPTAVERSIAAQVKDHFWMKWAFDKALSTDLGWKNAVRHRGGDRVPKGWESPHAVIPVRGRSPGQIVRDTAIAQASRRV</sequence>
<feature type="compositionally biased region" description="Pro residues" evidence="1">
    <location>
        <begin position="811"/>
        <end position="820"/>
    </location>
</feature>
<organism evidence="3 4">
    <name type="scientific">Ganoderma sinense ZZ0214-1</name>
    <dbReference type="NCBI Taxonomy" id="1077348"/>
    <lineage>
        <taxon>Eukaryota</taxon>
        <taxon>Fungi</taxon>
        <taxon>Dikarya</taxon>
        <taxon>Basidiomycota</taxon>
        <taxon>Agaricomycotina</taxon>
        <taxon>Agaricomycetes</taxon>
        <taxon>Polyporales</taxon>
        <taxon>Polyporaceae</taxon>
        <taxon>Ganoderma</taxon>
    </lineage>
</organism>
<keyword evidence="4" id="KW-1185">Reference proteome</keyword>
<feature type="region of interest" description="Disordered" evidence="1">
    <location>
        <begin position="807"/>
        <end position="831"/>
    </location>
</feature>
<feature type="region of interest" description="Disordered" evidence="1">
    <location>
        <begin position="165"/>
        <end position="259"/>
    </location>
</feature>
<feature type="domain" description="Fungal-type protein kinase" evidence="2">
    <location>
        <begin position="261"/>
        <end position="715"/>
    </location>
</feature>
<evidence type="ECO:0000259" key="2">
    <source>
        <dbReference type="Pfam" id="PF17667"/>
    </source>
</evidence>
<accession>A0A2G8SFD3</accession>
<proteinExistence type="predicted"/>
<dbReference type="SUPFAM" id="SSF56112">
    <property type="entry name" value="Protein kinase-like (PK-like)"/>
    <property type="match status" value="1"/>
</dbReference>
<dbReference type="InterPro" id="IPR040976">
    <property type="entry name" value="Pkinase_fungal"/>
</dbReference>
<reference evidence="3 4" key="1">
    <citation type="journal article" date="2015" name="Sci. Rep.">
        <title>Chromosome-level genome map provides insights into diverse defense mechanisms in the medicinal fungus Ganoderma sinense.</title>
        <authorList>
            <person name="Zhu Y."/>
            <person name="Xu J."/>
            <person name="Sun C."/>
            <person name="Zhou S."/>
            <person name="Xu H."/>
            <person name="Nelson D.R."/>
            <person name="Qian J."/>
            <person name="Song J."/>
            <person name="Luo H."/>
            <person name="Xiang L."/>
            <person name="Li Y."/>
            <person name="Xu Z."/>
            <person name="Ji A."/>
            <person name="Wang L."/>
            <person name="Lu S."/>
            <person name="Hayward A."/>
            <person name="Sun W."/>
            <person name="Li X."/>
            <person name="Schwartz D.C."/>
            <person name="Wang Y."/>
            <person name="Chen S."/>
        </authorList>
    </citation>
    <scope>NUCLEOTIDE SEQUENCE [LARGE SCALE GENOMIC DNA]</scope>
    <source>
        <strain evidence="3 4">ZZ0214-1</strain>
    </source>
</reference>
<feature type="compositionally biased region" description="Low complexity" evidence="1">
    <location>
        <begin position="530"/>
        <end position="543"/>
    </location>
</feature>
<dbReference type="AlphaFoldDB" id="A0A2G8SFD3"/>
<comment type="caution">
    <text evidence="3">The sequence shown here is derived from an EMBL/GenBank/DDBJ whole genome shotgun (WGS) entry which is preliminary data.</text>
</comment>
<evidence type="ECO:0000313" key="3">
    <source>
        <dbReference type="EMBL" id="PIL32486.1"/>
    </source>
</evidence>
<feature type="region of interest" description="Disordered" evidence="1">
    <location>
        <begin position="120"/>
        <end position="153"/>
    </location>
</feature>
<feature type="compositionally biased region" description="Basic and acidic residues" evidence="1">
    <location>
        <begin position="193"/>
        <end position="205"/>
    </location>
</feature>
<dbReference type="Gene3D" id="1.10.510.10">
    <property type="entry name" value="Transferase(Phosphotransferase) domain 1"/>
    <property type="match status" value="1"/>
</dbReference>
<dbReference type="PANTHER" id="PTHR38248">
    <property type="entry name" value="FUNK1 6"/>
    <property type="match status" value="1"/>
</dbReference>
<dbReference type="GO" id="GO:0043565">
    <property type="term" value="F:sequence-specific DNA binding"/>
    <property type="evidence" value="ECO:0007669"/>
    <property type="project" value="InterPro"/>
</dbReference>
<name>A0A2G8SFD3_9APHY</name>
<dbReference type="InterPro" id="IPR011009">
    <property type="entry name" value="Kinase-like_dom_sf"/>
</dbReference>
<feature type="compositionally biased region" description="Acidic residues" evidence="1">
    <location>
        <begin position="206"/>
        <end position="246"/>
    </location>
</feature>
<dbReference type="Pfam" id="PF17667">
    <property type="entry name" value="Pkinase_fungal"/>
    <property type="match status" value="1"/>
</dbReference>
<protein>
    <recommendedName>
        <fullName evidence="2">Fungal-type protein kinase domain-containing protein</fullName>
    </recommendedName>
</protein>
<feature type="compositionally biased region" description="Basic and acidic residues" evidence="1">
    <location>
        <begin position="165"/>
        <end position="177"/>
    </location>
</feature>
<evidence type="ECO:0000256" key="1">
    <source>
        <dbReference type="SAM" id="MobiDB-lite"/>
    </source>
</evidence>
<dbReference type="GO" id="GO:0003700">
    <property type="term" value="F:DNA-binding transcription factor activity"/>
    <property type="evidence" value="ECO:0007669"/>
    <property type="project" value="InterPro"/>
</dbReference>
<dbReference type="EMBL" id="AYKW01000010">
    <property type="protein sequence ID" value="PIL32486.1"/>
    <property type="molecule type" value="Genomic_DNA"/>
</dbReference>
<dbReference type="OrthoDB" id="5569250at2759"/>
<dbReference type="PANTHER" id="PTHR38248:SF2">
    <property type="entry name" value="FUNK1 11"/>
    <property type="match status" value="1"/>
</dbReference>
<feature type="compositionally biased region" description="Basic and acidic residues" evidence="1">
    <location>
        <begin position="553"/>
        <end position="564"/>
    </location>
</feature>
<evidence type="ECO:0000313" key="4">
    <source>
        <dbReference type="Proteomes" id="UP000230002"/>
    </source>
</evidence>
<dbReference type="Proteomes" id="UP000230002">
    <property type="component" value="Unassembled WGS sequence"/>
</dbReference>
<feature type="region of interest" description="Disordered" evidence="1">
    <location>
        <begin position="505"/>
        <end position="574"/>
    </location>
</feature>
<dbReference type="InterPro" id="IPR030456">
    <property type="entry name" value="TF_fork_head_CS_2"/>
</dbReference>